<evidence type="ECO:0000313" key="2">
    <source>
        <dbReference type="EMBL" id="CDS06490.1"/>
    </source>
</evidence>
<gene>
    <name evidence="2" type="ORF">LRAMOSA09018</name>
</gene>
<protein>
    <recommendedName>
        <fullName evidence="1">Heterokaryon incompatibility domain-containing protein</fullName>
    </recommendedName>
</protein>
<dbReference type="AlphaFoldDB" id="A0A077WGK2"/>
<proteinExistence type="predicted"/>
<reference evidence="2" key="1">
    <citation type="journal article" date="2014" name="Genome Announc.">
        <title>De novo whole-genome sequence and genome annotation of Lichtheimia ramosa.</title>
        <authorList>
            <person name="Linde J."/>
            <person name="Schwartze V."/>
            <person name="Binder U."/>
            <person name="Lass-Florl C."/>
            <person name="Voigt K."/>
            <person name="Horn F."/>
        </authorList>
    </citation>
    <scope>NUCLEOTIDE SEQUENCE</scope>
    <source>
        <strain evidence="2">JMRC FSU:6197</strain>
    </source>
</reference>
<sequence length="439" mass="51652">MQSPCLFETSLTYNVISKKQDHETYKEESATIVAPEDYEDDLKGVPTLLDDPHFLLLYVPSKDEKNTKMKLVKPATDLYHRQRIMQRVIPDDKTTALPHYALSHLWKTSKFGHQWDDIGHYVDDEDGNPVEPVSMRPEKRDTILALLESHPDSYWWIDVLCARTDTPLDIMGDIYACCSRCYAMIDCDASTIPQIRDYMDRIPDQEGYWSKRLKRIQVNDPQYQPTLDQYKQAVDVLDTFMECDWWKRVWTWQEMVLPREVVFLAETAAHHVSGNHMLDMRLLTRLENNLQTESFRIPGKPLKRTGSTRLMEMKRSREAGEAFRDERISLWTLNHLFKAFERSSRQCMDPLDYVYGVLGVLQFNIPRMADPNQVWHCFFDELEHFITDVKRRSMIDQRDELFAAIGINQDRKDFDLKSAQCMSDVYKGLLDIDMFTVMF</sequence>
<dbReference type="OrthoDB" id="3477286at2759"/>
<feature type="domain" description="Heterokaryon incompatibility" evidence="1">
    <location>
        <begin position="101"/>
        <end position="254"/>
    </location>
</feature>
<dbReference type="Pfam" id="PF06985">
    <property type="entry name" value="HET"/>
    <property type="match status" value="1"/>
</dbReference>
<dbReference type="PANTHER" id="PTHR24148">
    <property type="entry name" value="ANKYRIN REPEAT DOMAIN-CONTAINING PROTEIN 39 HOMOLOG-RELATED"/>
    <property type="match status" value="1"/>
</dbReference>
<dbReference type="InterPro" id="IPR052895">
    <property type="entry name" value="HetReg/Transcr_Mod"/>
</dbReference>
<organism evidence="2">
    <name type="scientific">Lichtheimia ramosa</name>
    <dbReference type="NCBI Taxonomy" id="688394"/>
    <lineage>
        <taxon>Eukaryota</taxon>
        <taxon>Fungi</taxon>
        <taxon>Fungi incertae sedis</taxon>
        <taxon>Mucoromycota</taxon>
        <taxon>Mucoromycotina</taxon>
        <taxon>Mucoromycetes</taxon>
        <taxon>Mucorales</taxon>
        <taxon>Lichtheimiaceae</taxon>
        <taxon>Lichtheimia</taxon>
    </lineage>
</organism>
<dbReference type="PANTHER" id="PTHR24148:SF64">
    <property type="entry name" value="HETEROKARYON INCOMPATIBILITY DOMAIN-CONTAINING PROTEIN"/>
    <property type="match status" value="1"/>
</dbReference>
<dbReference type="EMBL" id="LK023320">
    <property type="protein sequence ID" value="CDS06490.1"/>
    <property type="molecule type" value="Genomic_DNA"/>
</dbReference>
<evidence type="ECO:0000259" key="1">
    <source>
        <dbReference type="Pfam" id="PF06985"/>
    </source>
</evidence>
<dbReference type="InterPro" id="IPR010730">
    <property type="entry name" value="HET"/>
</dbReference>
<accession>A0A077WGK2</accession>
<name>A0A077WGK2_9FUNG</name>